<evidence type="ECO:0000313" key="2">
    <source>
        <dbReference type="Proteomes" id="UP000014062"/>
    </source>
</evidence>
<proteinExistence type="predicted"/>
<dbReference type="Proteomes" id="UP000014062">
    <property type="component" value="Chromosome"/>
</dbReference>
<organism evidence="1 2">
    <name type="scientific">Streptomyces lividans 1326</name>
    <dbReference type="NCBI Taxonomy" id="1200984"/>
    <lineage>
        <taxon>Bacteria</taxon>
        <taxon>Bacillati</taxon>
        <taxon>Actinomycetota</taxon>
        <taxon>Actinomycetes</taxon>
        <taxon>Kitasatosporales</taxon>
        <taxon>Streptomycetaceae</taxon>
        <taxon>Streptomyces</taxon>
    </lineage>
</organism>
<name>A0A7U9H822_STRLI</name>
<reference evidence="2" key="1">
    <citation type="journal article" date="2013" name="Genome Biol. Evol.">
        <title>The genome sequence of Streptomyces lividans 66 reveals a novel tRNA-dependent peptide biosynthetic system within a metal-related genomic island.</title>
        <authorList>
            <person name="Cruz-Morales P."/>
            <person name="Vijgenboom E."/>
            <person name="Iruegas-Bocardo F."/>
            <person name="Girard G."/>
            <person name="Yanez-Guerra L.A."/>
            <person name="Ramos-Aboites H.E."/>
            <person name="Pernodet J.L."/>
            <person name="Anne J."/>
            <person name="van Wezel G.P."/>
            <person name="Barona-Gomez F."/>
        </authorList>
    </citation>
    <scope>NUCLEOTIDE SEQUENCE [LARGE SCALE GENOMIC DNA]</scope>
    <source>
        <strain evidence="2">1326</strain>
    </source>
</reference>
<evidence type="ECO:0000313" key="1">
    <source>
        <dbReference type="EMBL" id="EOY44725.1"/>
    </source>
</evidence>
<dbReference type="EMBL" id="CM001889">
    <property type="protein sequence ID" value="EOY44725.1"/>
    <property type="molecule type" value="Genomic_DNA"/>
</dbReference>
<protein>
    <submittedName>
        <fullName evidence="1">Uncharacterized protein</fullName>
    </submittedName>
</protein>
<accession>A0A7U9H822</accession>
<gene>
    <name evidence="1" type="ORF">SLI_0006</name>
</gene>
<sequence>MLAVVRSRISTDRGTCGSNRFPAGVIFPLCAHEGRVIR</sequence>
<dbReference type="AlphaFoldDB" id="A0A7U9H822"/>